<evidence type="ECO:0000256" key="3">
    <source>
        <dbReference type="ARBA" id="ARBA00010040"/>
    </source>
</evidence>
<evidence type="ECO:0000256" key="9">
    <source>
        <dbReference type="SAM" id="MobiDB-lite"/>
    </source>
</evidence>
<dbReference type="VEuPathDB" id="FungiDB:AMAG_02725"/>
<evidence type="ECO:0000256" key="6">
    <source>
        <dbReference type="ARBA" id="ARBA00022490"/>
    </source>
</evidence>
<dbReference type="InterPro" id="IPR029058">
    <property type="entry name" value="AB_hydrolase_fold"/>
</dbReference>
<evidence type="ECO:0000259" key="10">
    <source>
        <dbReference type="Pfam" id="PF00326"/>
    </source>
</evidence>
<dbReference type="EMBL" id="GG745331">
    <property type="protein sequence ID" value="KNE56959.1"/>
    <property type="molecule type" value="Genomic_DNA"/>
</dbReference>
<evidence type="ECO:0000256" key="8">
    <source>
        <dbReference type="ARBA" id="ARBA00032829"/>
    </source>
</evidence>
<comment type="catalytic activity">
    <reaction evidence="1">
        <text>Cleavage of an N-acetyl or N-formyl amino acid from the N-terminus of a polypeptide.</text>
        <dbReference type="EC" id="3.4.19.1"/>
    </reaction>
</comment>
<dbReference type="GO" id="GO:0006508">
    <property type="term" value="P:proteolysis"/>
    <property type="evidence" value="ECO:0007669"/>
    <property type="project" value="InterPro"/>
</dbReference>
<accession>A0A0L0S3L3</accession>
<evidence type="ECO:0000256" key="5">
    <source>
        <dbReference type="ARBA" id="ARBA00012917"/>
    </source>
</evidence>
<dbReference type="eggNOG" id="KOG2100">
    <property type="taxonomic scope" value="Eukaryota"/>
</dbReference>
<evidence type="ECO:0000256" key="2">
    <source>
        <dbReference type="ARBA" id="ARBA00004496"/>
    </source>
</evidence>
<evidence type="ECO:0000256" key="7">
    <source>
        <dbReference type="ARBA" id="ARBA00022801"/>
    </source>
</evidence>
<dbReference type="InterPro" id="IPR001375">
    <property type="entry name" value="Peptidase_S9_cat"/>
</dbReference>
<feature type="domain" description="Acylamino-acid-releasing enzyme N-terminal" evidence="11">
    <location>
        <begin position="188"/>
        <end position="419"/>
    </location>
</feature>
<evidence type="ECO:0000259" key="11">
    <source>
        <dbReference type="Pfam" id="PF19283"/>
    </source>
</evidence>
<comment type="subunit">
    <text evidence="4">Homotetramer.</text>
</comment>
<dbReference type="Proteomes" id="UP000054350">
    <property type="component" value="Unassembled WGS sequence"/>
</dbReference>
<comment type="similarity">
    <text evidence="3">Belongs to the peptidase S9C family.</text>
</comment>
<dbReference type="OrthoDB" id="43744at2759"/>
<proteinExistence type="inferred from homology"/>
<dbReference type="PANTHER" id="PTHR42776">
    <property type="entry name" value="SERINE PEPTIDASE S9 FAMILY MEMBER"/>
    <property type="match status" value="1"/>
</dbReference>
<protein>
    <recommendedName>
        <fullName evidence="5">acylaminoacyl-peptidase</fullName>
        <ecNumber evidence="5">3.4.19.1</ecNumber>
    </recommendedName>
    <alternativeName>
        <fullName evidence="8">Dipeptidyl-peptidase V</fullName>
    </alternativeName>
</protein>
<evidence type="ECO:0000256" key="4">
    <source>
        <dbReference type="ARBA" id="ARBA00011881"/>
    </source>
</evidence>
<sequence length="712" mass="77430">MEVPADYSPAPATPAAPAAAPAPAVATMSSKIDTTLARFRAVAAVPVITSARFLGSDRVVTTTWTVRDTQRNAKRTLHQTLFLDGATASVPAEDASLGLDAVFERGDGTWWRAVQRTTVANGNGKKRWVEVWDNEGALIASVEVSDAHGDFYVDNQIGALAWSASGTQLVYVAERKEPKRDAVDAFTYEPDFGEAYWGKRPPVLVHLALNEEEEGEWAFGAANVLDLGADVSPSKPTFILDDNKILLVGYLRAPKVWGLVYCPNRLARLYTLNLDGTDLTPLTPETDAARYPVLHASRTKAVYLSMPVGGPHNACSALHEIDFESGDMRVVVPVVEDPEVPGAFPGLFVDALTPAQTSYEDTIYATTAWYSWTKIVRIDLATGHVEKVNGREDRSYRVLHVSNRGILAVESALDQPPRLVRLGEDGEWVAVKAFTPPAAVAKLLANVEVTVEEFAPRVQAIVVRQKEQREPSPLILLPHGGPHSVSANEWGDVSAASTLGYVAHGHTVALVNYTGSTGFGNGSIYALVGKIGDLEVEDSHCVAKSLLARTDLNLDQENVYYLGGSHGGLIGAFLIGRYPGFYRAASIRNPALNLGTFSGTDIMDWSFAEAALPHDLRRPSLVTPDTYARMWTHSSYSVISGVETPTLMQLGKKDARVPNHQALEWIAWMRGNKPHVPVRTLAFDDSGHALDSMDAARYGFEATVRFFAEFRV</sequence>
<dbReference type="SUPFAM" id="SSF82171">
    <property type="entry name" value="DPP6 N-terminal domain-like"/>
    <property type="match status" value="1"/>
</dbReference>
<organism evidence="12 13">
    <name type="scientific">Allomyces macrogynus (strain ATCC 38327)</name>
    <name type="common">Allomyces javanicus var. macrogynus</name>
    <dbReference type="NCBI Taxonomy" id="578462"/>
    <lineage>
        <taxon>Eukaryota</taxon>
        <taxon>Fungi</taxon>
        <taxon>Fungi incertae sedis</taxon>
        <taxon>Blastocladiomycota</taxon>
        <taxon>Blastocladiomycetes</taxon>
        <taxon>Blastocladiales</taxon>
        <taxon>Blastocladiaceae</taxon>
        <taxon>Allomyces</taxon>
    </lineage>
</organism>
<reference evidence="13" key="2">
    <citation type="submission" date="2009-11" db="EMBL/GenBank/DDBJ databases">
        <title>The Genome Sequence of Allomyces macrogynus strain ATCC 38327.</title>
        <authorList>
            <consortium name="The Broad Institute Genome Sequencing Platform"/>
            <person name="Russ C."/>
            <person name="Cuomo C."/>
            <person name="Shea T."/>
            <person name="Young S.K."/>
            <person name="Zeng Q."/>
            <person name="Koehrsen M."/>
            <person name="Haas B."/>
            <person name="Borodovsky M."/>
            <person name="Guigo R."/>
            <person name="Alvarado L."/>
            <person name="Berlin A."/>
            <person name="Borenstein D."/>
            <person name="Chen Z."/>
            <person name="Engels R."/>
            <person name="Freedman E."/>
            <person name="Gellesch M."/>
            <person name="Goldberg J."/>
            <person name="Griggs A."/>
            <person name="Gujja S."/>
            <person name="Heiman D."/>
            <person name="Hepburn T."/>
            <person name="Howarth C."/>
            <person name="Jen D."/>
            <person name="Larson L."/>
            <person name="Lewis B."/>
            <person name="Mehta T."/>
            <person name="Park D."/>
            <person name="Pearson M."/>
            <person name="Roberts A."/>
            <person name="Saif S."/>
            <person name="Shenoy N."/>
            <person name="Sisk P."/>
            <person name="Stolte C."/>
            <person name="Sykes S."/>
            <person name="Walk T."/>
            <person name="White J."/>
            <person name="Yandava C."/>
            <person name="Burger G."/>
            <person name="Gray M.W."/>
            <person name="Holland P.W.H."/>
            <person name="King N."/>
            <person name="Lang F.B.F."/>
            <person name="Roger A.J."/>
            <person name="Ruiz-Trillo I."/>
            <person name="Lander E."/>
            <person name="Nusbaum C."/>
        </authorList>
    </citation>
    <scope>NUCLEOTIDE SEQUENCE [LARGE SCALE GENOMIC DNA]</scope>
    <source>
        <strain evidence="13">ATCC 38327</strain>
    </source>
</reference>
<dbReference type="Gene3D" id="3.40.50.1820">
    <property type="entry name" value="alpha/beta hydrolase"/>
    <property type="match status" value="1"/>
</dbReference>
<dbReference type="EC" id="3.4.19.1" evidence="5"/>
<dbReference type="OMA" id="QEIATPF"/>
<dbReference type="STRING" id="578462.A0A0L0S3L3"/>
<dbReference type="Pfam" id="PF00326">
    <property type="entry name" value="Peptidase_S9"/>
    <property type="match status" value="1"/>
</dbReference>
<evidence type="ECO:0000256" key="1">
    <source>
        <dbReference type="ARBA" id="ARBA00000721"/>
    </source>
</evidence>
<dbReference type="AlphaFoldDB" id="A0A0L0S3L3"/>
<feature type="region of interest" description="Disordered" evidence="9">
    <location>
        <begin position="1"/>
        <end position="21"/>
    </location>
</feature>
<keyword evidence="7" id="KW-0378">Hydrolase</keyword>
<name>A0A0L0S3L3_ALLM3</name>
<comment type="subcellular location">
    <subcellularLocation>
        <location evidence="2">Cytoplasm</location>
    </subcellularLocation>
</comment>
<dbReference type="InterPro" id="IPR045550">
    <property type="entry name" value="AARE_N"/>
</dbReference>
<evidence type="ECO:0000313" key="12">
    <source>
        <dbReference type="EMBL" id="KNE56959.1"/>
    </source>
</evidence>
<evidence type="ECO:0000313" key="13">
    <source>
        <dbReference type="Proteomes" id="UP000054350"/>
    </source>
</evidence>
<dbReference type="GO" id="GO:0004252">
    <property type="term" value="F:serine-type endopeptidase activity"/>
    <property type="evidence" value="ECO:0007669"/>
    <property type="project" value="TreeGrafter"/>
</dbReference>
<keyword evidence="6" id="KW-0963">Cytoplasm</keyword>
<gene>
    <name evidence="12" type="ORF">AMAG_02725</name>
</gene>
<keyword evidence="13" id="KW-1185">Reference proteome</keyword>
<dbReference type="Pfam" id="PF19283">
    <property type="entry name" value="APEH_N"/>
    <property type="match status" value="1"/>
</dbReference>
<reference evidence="12 13" key="1">
    <citation type="submission" date="2009-11" db="EMBL/GenBank/DDBJ databases">
        <title>Annotation of Allomyces macrogynus ATCC 38327.</title>
        <authorList>
            <consortium name="The Broad Institute Genome Sequencing Platform"/>
            <person name="Russ C."/>
            <person name="Cuomo C."/>
            <person name="Burger G."/>
            <person name="Gray M.W."/>
            <person name="Holland P.W.H."/>
            <person name="King N."/>
            <person name="Lang F.B.F."/>
            <person name="Roger A.J."/>
            <person name="Ruiz-Trillo I."/>
            <person name="Young S.K."/>
            <person name="Zeng Q."/>
            <person name="Gargeya S."/>
            <person name="Fitzgerald M."/>
            <person name="Haas B."/>
            <person name="Abouelleil A."/>
            <person name="Alvarado L."/>
            <person name="Arachchi H.M."/>
            <person name="Berlin A."/>
            <person name="Chapman S.B."/>
            <person name="Gearin G."/>
            <person name="Goldberg J."/>
            <person name="Griggs A."/>
            <person name="Gujja S."/>
            <person name="Hansen M."/>
            <person name="Heiman D."/>
            <person name="Howarth C."/>
            <person name="Larimer J."/>
            <person name="Lui A."/>
            <person name="MacDonald P.J.P."/>
            <person name="McCowen C."/>
            <person name="Montmayeur A."/>
            <person name="Murphy C."/>
            <person name="Neiman D."/>
            <person name="Pearson M."/>
            <person name="Priest M."/>
            <person name="Roberts A."/>
            <person name="Saif S."/>
            <person name="Shea T."/>
            <person name="Sisk P."/>
            <person name="Stolte C."/>
            <person name="Sykes S."/>
            <person name="Wortman J."/>
            <person name="Nusbaum C."/>
            <person name="Birren B."/>
        </authorList>
    </citation>
    <scope>NUCLEOTIDE SEQUENCE [LARGE SCALE GENOMIC DNA]</scope>
    <source>
        <strain evidence="12 13">ATCC 38327</strain>
    </source>
</reference>
<dbReference type="SUPFAM" id="SSF53474">
    <property type="entry name" value="alpha/beta-Hydrolases"/>
    <property type="match status" value="1"/>
</dbReference>
<dbReference type="PANTHER" id="PTHR42776:SF4">
    <property type="entry name" value="ACYLAMINO-ACID-RELEASING ENZYME"/>
    <property type="match status" value="1"/>
</dbReference>
<feature type="domain" description="Peptidase S9 prolyl oligopeptidase catalytic" evidence="10">
    <location>
        <begin position="503"/>
        <end position="709"/>
    </location>
</feature>